<gene>
    <name evidence="3" type="ORF">CFP71_15095</name>
</gene>
<keyword evidence="3" id="KW-0547">Nucleotide-binding</keyword>
<reference evidence="3 4" key="1">
    <citation type="submission" date="2017-07" db="EMBL/GenBank/DDBJ databases">
        <title>Amycolatopsis thailandensis Genome sequencing and assembly.</title>
        <authorList>
            <person name="Kaur N."/>
            <person name="Mayilraj S."/>
        </authorList>
    </citation>
    <scope>NUCLEOTIDE SEQUENCE [LARGE SCALE GENOMIC DNA]</scope>
    <source>
        <strain evidence="3 4">JCM 16380</strain>
    </source>
</reference>
<evidence type="ECO:0000259" key="2">
    <source>
        <dbReference type="Pfam" id="PF13581"/>
    </source>
</evidence>
<dbReference type="InterPro" id="IPR050267">
    <property type="entry name" value="Anti-sigma-factor_SerPK"/>
</dbReference>
<accession>A0A229SB39</accession>
<dbReference type="Proteomes" id="UP000215223">
    <property type="component" value="Unassembled WGS sequence"/>
</dbReference>
<dbReference type="InterPro" id="IPR036890">
    <property type="entry name" value="HATPase_C_sf"/>
</dbReference>
<dbReference type="RefSeq" id="WP_093934475.1">
    <property type="nucleotide sequence ID" value="NZ_NMQT01000051.1"/>
</dbReference>
<dbReference type="GO" id="GO:0004674">
    <property type="term" value="F:protein serine/threonine kinase activity"/>
    <property type="evidence" value="ECO:0007669"/>
    <property type="project" value="UniProtKB-KW"/>
</dbReference>
<comment type="caution">
    <text evidence="3">The sequence shown here is derived from an EMBL/GenBank/DDBJ whole genome shotgun (WGS) entry which is preliminary data.</text>
</comment>
<dbReference type="AlphaFoldDB" id="A0A229SB39"/>
<keyword evidence="1" id="KW-0723">Serine/threonine-protein kinase</keyword>
<name>A0A229SB39_9PSEU</name>
<feature type="domain" description="Histidine kinase/HSP90-like ATPase" evidence="2">
    <location>
        <begin position="22"/>
        <end position="128"/>
    </location>
</feature>
<dbReference type="OrthoDB" id="4326936at2"/>
<evidence type="ECO:0000256" key="1">
    <source>
        <dbReference type="ARBA" id="ARBA00022527"/>
    </source>
</evidence>
<dbReference type="CDD" id="cd16936">
    <property type="entry name" value="HATPase_RsbW-like"/>
    <property type="match status" value="1"/>
</dbReference>
<keyword evidence="4" id="KW-1185">Reference proteome</keyword>
<keyword evidence="3" id="KW-0067">ATP-binding</keyword>
<dbReference type="Gene3D" id="3.30.565.10">
    <property type="entry name" value="Histidine kinase-like ATPase, C-terminal domain"/>
    <property type="match status" value="1"/>
</dbReference>
<organism evidence="3 4">
    <name type="scientific">Amycolatopsis thailandensis</name>
    <dbReference type="NCBI Taxonomy" id="589330"/>
    <lineage>
        <taxon>Bacteria</taxon>
        <taxon>Bacillati</taxon>
        <taxon>Actinomycetota</taxon>
        <taxon>Actinomycetes</taxon>
        <taxon>Pseudonocardiales</taxon>
        <taxon>Pseudonocardiaceae</taxon>
        <taxon>Amycolatopsis</taxon>
    </lineage>
</organism>
<evidence type="ECO:0000313" key="3">
    <source>
        <dbReference type="EMBL" id="OXM56143.1"/>
    </source>
</evidence>
<dbReference type="GO" id="GO:0005524">
    <property type="term" value="F:ATP binding"/>
    <property type="evidence" value="ECO:0007669"/>
    <property type="project" value="UniProtKB-KW"/>
</dbReference>
<keyword evidence="1" id="KW-0808">Transferase</keyword>
<protein>
    <submittedName>
        <fullName evidence="3">ATP-binding protein</fullName>
    </submittedName>
</protein>
<dbReference type="EMBL" id="NMQT01000051">
    <property type="protein sequence ID" value="OXM56143.1"/>
    <property type="molecule type" value="Genomic_DNA"/>
</dbReference>
<keyword evidence="1" id="KW-0418">Kinase</keyword>
<dbReference type="SUPFAM" id="SSF55874">
    <property type="entry name" value="ATPase domain of HSP90 chaperone/DNA topoisomerase II/histidine kinase"/>
    <property type="match status" value="1"/>
</dbReference>
<sequence length="140" mass="15428">MSVAKHDVTTDDQVIEAVLEVADDLAELARVRRWARTALEEVPGWELDEVIIVLDELVSNALRHGTPPRRVRLLRKTGWLRIEVEDSCVDTACARPPSDTGGRGLALIESCAMLWGQDQRETGKVVWAELTPATPATTSS</sequence>
<dbReference type="Pfam" id="PF13581">
    <property type="entry name" value="HATPase_c_2"/>
    <property type="match status" value="1"/>
</dbReference>
<dbReference type="InterPro" id="IPR003594">
    <property type="entry name" value="HATPase_dom"/>
</dbReference>
<dbReference type="PANTHER" id="PTHR35526:SF3">
    <property type="entry name" value="ANTI-SIGMA-F FACTOR RSBW"/>
    <property type="match status" value="1"/>
</dbReference>
<evidence type="ECO:0000313" key="4">
    <source>
        <dbReference type="Proteomes" id="UP000215223"/>
    </source>
</evidence>
<proteinExistence type="predicted"/>
<dbReference type="PANTHER" id="PTHR35526">
    <property type="entry name" value="ANTI-SIGMA-F FACTOR RSBW-RELATED"/>
    <property type="match status" value="1"/>
</dbReference>